<dbReference type="PATRIC" id="fig|1121318.3.peg.282"/>
<reference evidence="2" key="1">
    <citation type="submission" date="2015-08" db="EMBL/GenBank/DDBJ databases">
        <title>Genome sequence of the strict anaerobe Clostridium homopropionicum LuHBu1 (DSM 5847T).</title>
        <authorList>
            <person name="Poehlein A."/>
            <person name="Beck M."/>
            <person name="Schiel-Bengelsdorf B."/>
            <person name="Bengelsdorf F.R."/>
            <person name="Daniel R."/>
            <person name="Duerre P."/>
        </authorList>
    </citation>
    <scope>NUCLEOTIDE SEQUENCE [LARGE SCALE GENOMIC DNA]</scope>
    <source>
        <strain evidence="2">DSM 5847</strain>
    </source>
</reference>
<evidence type="ECO:0000313" key="2">
    <source>
        <dbReference type="Proteomes" id="UP000037043"/>
    </source>
</evidence>
<dbReference type="RefSeq" id="WP_052219885.1">
    <property type="nucleotide sequence ID" value="NZ_LHUR01000010.1"/>
</dbReference>
<dbReference type="Pfam" id="PF05135">
    <property type="entry name" value="Phage_connect_1"/>
    <property type="match status" value="1"/>
</dbReference>
<dbReference type="CDD" id="cd08054">
    <property type="entry name" value="gp6"/>
    <property type="match status" value="1"/>
</dbReference>
<dbReference type="STRING" id="36844.SAMN04488501_10720"/>
<comment type="caution">
    <text evidence="1">The sequence shown here is derived from an EMBL/GenBank/DDBJ whole genome shotgun (WGS) entry which is preliminary data.</text>
</comment>
<dbReference type="NCBIfam" id="TIGR02215">
    <property type="entry name" value="phage_chp_gp8"/>
    <property type="match status" value="1"/>
</dbReference>
<dbReference type="InterPro" id="IPR006450">
    <property type="entry name" value="Phage_HK97_gp6-like"/>
</dbReference>
<sequence>MAIKMITPPVAEPITLEEAKQHLRVDGNDDDFLIQSLIKQAREWCEDYQNRKYITQTLELVLDSFPQGNAIIFYNCSPVQKVESIKYYAVNRQEYLFDESNYISDLDGFVGRVVLNRGKHWPIVELQSVNAVRVRVVAGYGDSGDKVPEAIKWAIILQMKLLYDDYRPEEKTKLEEARNALLSMNRVIPV</sequence>
<dbReference type="EMBL" id="LHUR01000010">
    <property type="protein sequence ID" value="KOA21149.1"/>
    <property type="molecule type" value="Genomic_DNA"/>
</dbReference>
<keyword evidence="2" id="KW-1185">Reference proteome</keyword>
<proteinExistence type="predicted"/>
<accession>A0A0L6ZDU3</accession>
<evidence type="ECO:0000313" key="1">
    <source>
        <dbReference type="EMBL" id="KOA21149.1"/>
    </source>
</evidence>
<dbReference type="InterPro" id="IPR021146">
    <property type="entry name" value="Phage_gp6-like_head-tail"/>
</dbReference>
<name>A0A0L6ZDU3_9CLOT</name>
<dbReference type="NCBIfam" id="TIGR01560">
    <property type="entry name" value="put_DNA_pack"/>
    <property type="match status" value="1"/>
</dbReference>
<dbReference type="AlphaFoldDB" id="A0A0L6ZDU3"/>
<organism evidence="1 2">
    <name type="scientific">Clostridium homopropionicum DSM 5847</name>
    <dbReference type="NCBI Taxonomy" id="1121318"/>
    <lineage>
        <taxon>Bacteria</taxon>
        <taxon>Bacillati</taxon>
        <taxon>Bacillota</taxon>
        <taxon>Clostridia</taxon>
        <taxon>Eubacteriales</taxon>
        <taxon>Clostridiaceae</taxon>
        <taxon>Clostridium</taxon>
    </lineage>
</organism>
<protein>
    <submittedName>
        <fullName evidence="1">Phage gp6-like head-tail connector protein</fullName>
    </submittedName>
</protein>
<dbReference type="Proteomes" id="UP000037043">
    <property type="component" value="Unassembled WGS sequence"/>
</dbReference>
<gene>
    <name evidence="1" type="ORF">CLHOM_02790</name>
</gene>
<dbReference type="Gene3D" id="1.10.3230.30">
    <property type="entry name" value="Phage gp6-like head-tail connector protein"/>
    <property type="match status" value="1"/>
</dbReference>
<dbReference type="InterPro" id="IPR011738">
    <property type="entry name" value="Phage_CHP"/>
</dbReference>